<dbReference type="InterPro" id="IPR005835">
    <property type="entry name" value="NTP_transferase_dom"/>
</dbReference>
<feature type="binding site" evidence="9">
    <location>
        <begin position="180"/>
        <end position="181"/>
    </location>
    <ligand>
        <name>alpha-D-glucose 1-phosphate</name>
        <dbReference type="ChEBI" id="CHEBI:58601"/>
    </ligand>
</feature>
<evidence type="ECO:0000256" key="2">
    <source>
        <dbReference type="ARBA" id="ARBA00022600"/>
    </source>
</evidence>
<sequence length="412" mass="44501">MASIPRVMGVVLAGGEGKRLAPLTAHRAKPAVPFGGNYRLVDFALSNLVNGGCRQIVVLTQYKSHSLDRHIATTWRLSPLLGNYVTPVPAQMRHGPYWFAGSADAIYQNLNLLYDEKPDYVCVFGADHIYRMDPQQMVEQHIAGGAAVTVAALRVGLEQADQFGVIEAAPDGRTISAFREKPTDAVGLPDAPDRVYASMGNYVFTTKALIDAVTEDSRDEASKHDAGGNIIPMLVARGEAQVYDFSTNEIPGATGRDRGYWRDVGTLDAYYDAHMDLISVSPVFNLYNSDWPILTWPDPLPPAKFVFADEDRMGHALDSMVCAGVIVSGGTVRRSIVSPGVRVHSGAEIDDSIVLHHADIGRGAVVRKAIIDKNVRIEAGARIGVDPEADRERFTVSPGGIVVIPKGVTVTA</sequence>
<dbReference type="PROSITE" id="PS00808">
    <property type="entry name" value="ADP_GLC_PYROPHOSPH_1"/>
    <property type="match status" value="1"/>
</dbReference>
<dbReference type="Gene3D" id="3.90.550.10">
    <property type="entry name" value="Spore Coat Polysaccharide Biosynthesis Protein SpsA, Chain A"/>
    <property type="match status" value="1"/>
</dbReference>
<dbReference type="NCBIfam" id="NF002023">
    <property type="entry name" value="PRK00844.1"/>
    <property type="match status" value="1"/>
</dbReference>
<comment type="pathway">
    <text evidence="9">Glycan biosynthesis; glycogen biosynthesis.</text>
</comment>
<evidence type="ECO:0000256" key="8">
    <source>
        <dbReference type="ARBA" id="ARBA00023277"/>
    </source>
</evidence>
<dbReference type="Proteomes" id="UP000321805">
    <property type="component" value="Chromosome"/>
</dbReference>
<evidence type="ECO:0000256" key="4">
    <source>
        <dbReference type="ARBA" id="ARBA00022695"/>
    </source>
</evidence>
<dbReference type="EC" id="2.7.7.27" evidence="9"/>
<dbReference type="SUPFAM" id="SSF53448">
    <property type="entry name" value="Nucleotide-diphospho-sugar transferases"/>
    <property type="match status" value="1"/>
</dbReference>
<dbReference type="HAMAP" id="MF_00624">
    <property type="entry name" value="GlgC"/>
    <property type="match status" value="1"/>
</dbReference>
<comment type="caution">
    <text evidence="9">Lacks conserved residue(s) required for the propagation of feature annotation.</text>
</comment>
<evidence type="ECO:0000256" key="7">
    <source>
        <dbReference type="ARBA" id="ARBA00023056"/>
    </source>
</evidence>
<keyword evidence="5 9" id="KW-0547">Nucleotide-binding</keyword>
<protein>
    <recommendedName>
        <fullName evidence="9">Glucose-1-phosphate adenylyltransferase</fullName>
        <ecNumber evidence="9">2.7.7.27</ecNumber>
    </recommendedName>
    <alternativeName>
        <fullName evidence="9">ADP-glucose pyrophosphorylase</fullName>
        <shortName evidence="9">ADPGlc PPase</shortName>
    </alternativeName>
    <alternativeName>
        <fullName evidence="9">ADP-glucose synthase</fullName>
    </alternativeName>
</protein>
<dbReference type="InterPro" id="IPR005836">
    <property type="entry name" value="ADP_Glu_pyroP_CS"/>
</dbReference>
<evidence type="ECO:0000256" key="5">
    <source>
        <dbReference type="ARBA" id="ARBA00022741"/>
    </source>
</evidence>
<dbReference type="RefSeq" id="WP_146920055.1">
    <property type="nucleotide sequence ID" value="NZ_CP042430.1"/>
</dbReference>
<feature type="site" description="Could play a key role in the communication between the regulatory and the substrate sites" evidence="9">
    <location>
        <position position="98"/>
    </location>
</feature>
<dbReference type="PANTHER" id="PTHR43523">
    <property type="entry name" value="GLUCOSE-1-PHOSPHATE ADENYLYLTRANSFERASE-RELATED"/>
    <property type="match status" value="1"/>
</dbReference>
<dbReference type="InterPro" id="IPR023049">
    <property type="entry name" value="GlgC_bac"/>
</dbReference>
<keyword evidence="4 9" id="KW-0548">Nucleotidyltransferase</keyword>
<keyword evidence="13" id="KW-1185">Reference proteome</keyword>
<reference evidence="12 13" key="1">
    <citation type="journal article" date="2018" name="J. Microbiol.">
        <title>Baekduia soli gen. nov., sp. nov., a novel bacterium isolated from the soil of Baekdu Mountain and proposal of a novel family name, Baekduiaceae fam. nov.</title>
        <authorList>
            <person name="An D.S."/>
            <person name="Siddiqi M.Z."/>
            <person name="Kim K.H."/>
            <person name="Yu H.S."/>
            <person name="Im W.T."/>
        </authorList>
    </citation>
    <scope>NUCLEOTIDE SEQUENCE [LARGE SCALE GENOMIC DNA]</scope>
    <source>
        <strain evidence="12 13">BR7-21</strain>
    </source>
</reference>
<dbReference type="InterPro" id="IPR011831">
    <property type="entry name" value="ADP-Glc_PPase"/>
</dbReference>
<evidence type="ECO:0000256" key="6">
    <source>
        <dbReference type="ARBA" id="ARBA00022840"/>
    </source>
</evidence>
<dbReference type="NCBIfam" id="TIGR02091">
    <property type="entry name" value="glgC"/>
    <property type="match status" value="1"/>
</dbReference>
<dbReference type="UniPathway" id="UPA00164"/>
<feature type="binding site" evidence="9">
    <location>
        <position position="198"/>
    </location>
    <ligand>
        <name>alpha-D-glucose 1-phosphate</name>
        <dbReference type="ChEBI" id="CHEBI:58601"/>
    </ligand>
</feature>
<evidence type="ECO:0000256" key="9">
    <source>
        <dbReference type="HAMAP-Rule" id="MF_00624"/>
    </source>
</evidence>
<comment type="catalytic activity">
    <reaction evidence="9">
        <text>alpha-D-glucose 1-phosphate + ATP + H(+) = ADP-alpha-D-glucose + diphosphate</text>
        <dbReference type="Rhea" id="RHEA:12120"/>
        <dbReference type="ChEBI" id="CHEBI:15378"/>
        <dbReference type="ChEBI" id="CHEBI:30616"/>
        <dbReference type="ChEBI" id="CHEBI:33019"/>
        <dbReference type="ChEBI" id="CHEBI:57498"/>
        <dbReference type="ChEBI" id="CHEBI:58601"/>
        <dbReference type="EC" id="2.7.7.27"/>
    </reaction>
</comment>
<keyword evidence="8 9" id="KW-0119">Carbohydrate metabolism</keyword>
<evidence type="ECO:0000256" key="3">
    <source>
        <dbReference type="ARBA" id="ARBA00022679"/>
    </source>
</evidence>
<dbReference type="PROSITE" id="PS00810">
    <property type="entry name" value="ADP_GLC_PYROPHOSPH_3"/>
    <property type="match status" value="1"/>
</dbReference>
<keyword evidence="6 9" id="KW-0067">ATP-binding</keyword>
<comment type="function">
    <text evidence="9">Involved in the biosynthesis of ADP-glucose, a building block required for the elongation reactions to produce glycogen. Catalyzes the reaction between ATP and alpha-D-glucose 1-phosphate (G1P) to produce pyrophosphate and ADP-Glc.</text>
</comment>
<evidence type="ECO:0000256" key="1">
    <source>
        <dbReference type="ARBA" id="ARBA00010443"/>
    </source>
</evidence>
<dbReference type="PANTHER" id="PTHR43523:SF2">
    <property type="entry name" value="GLUCOSE-1-PHOSPHATE ADENYLYLTRANSFERASE"/>
    <property type="match status" value="1"/>
</dbReference>
<feature type="binding site" evidence="9">
    <location>
        <position position="164"/>
    </location>
    <ligand>
        <name>alpha-D-glucose 1-phosphate</name>
        <dbReference type="ChEBI" id="CHEBI:58601"/>
    </ligand>
</feature>
<dbReference type="PROSITE" id="PS00809">
    <property type="entry name" value="ADP_GLC_PYROPHOSPH_2"/>
    <property type="match status" value="1"/>
</dbReference>
<name>A0A5B8U6L3_9ACTN</name>
<dbReference type="CDD" id="cd02508">
    <property type="entry name" value="ADP_Glucose_PP"/>
    <property type="match status" value="1"/>
</dbReference>
<dbReference type="GO" id="GO:0005978">
    <property type="term" value="P:glycogen biosynthetic process"/>
    <property type="evidence" value="ECO:0007669"/>
    <property type="project" value="UniProtKB-UniRule"/>
</dbReference>
<dbReference type="OrthoDB" id="9801810at2"/>
<dbReference type="GO" id="GO:0005524">
    <property type="term" value="F:ATP binding"/>
    <property type="evidence" value="ECO:0007669"/>
    <property type="project" value="UniProtKB-KW"/>
</dbReference>
<accession>A0A5B8U6L3</accession>
<dbReference type="Gene3D" id="2.160.10.10">
    <property type="entry name" value="Hexapeptide repeat proteins"/>
    <property type="match status" value="1"/>
</dbReference>
<organism evidence="12 13">
    <name type="scientific">Baekduia soli</name>
    <dbReference type="NCBI Taxonomy" id="496014"/>
    <lineage>
        <taxon>Bacteria</taxon>
        <taxon>Bacillati</taxon>
        <taxon>Actinomycetota</taxon>
        <taxon>Thermoleophilia</taxon>
        <taxon>Solirubrobacterales</taxon>
        <taxon>Baekduiaceae</taxon>
        <taxon>Baekduia</taxon>
    </lineage>
</organism>
<gene>
    <name evidence="9 12" type="primary">glgC</name>
    <name evidence="12" type="ORF">FSW04_13480</name>
</gene>
<evidence type="ECO:0000313" key="13">
    <source>
        <dbReference type="Proteomes" id="UP000321805"/>
    </source>
</evidence>
<keyword evidence="2 9" id="KW-0321">Glycogen metabolism</keyword>
<dbReference type="NCBIfam" id="NF001947">
    <property type="entry name" value="PRK00725.1"/>
    <property type="match status" value="1"/>
</dbReference>
<evidence type="ECO:0000259" key="11">
    <source>
        <dbReference type="Pfam" id="PF24894"/>
    </source>
</evidence>
<dbReference type="GO" id="GO:0008878">
    <property type="term" value="F:glucose-1-phosphate adenylyltransferase activity"/>
    <property type="evidence" value="ECO:0007669"/>
    <property type="project" value="UniProtKB-UniRule"/>
</dbReference>
<dbReference type="InterPro" id="IPR029044">
    <property type="entry name" value="Nucleotide-diphossugar_trans"/>
</dbReference>
<feature type="domain" description="Nucleotidyl transferase" evidence="10">
    <location>
        <begin position="9"/>
        <end position="277"/>
    </location>
</feature>
<keyword evidence="7 9" id="KW-0320">Glycogen biosynthesis</keyword>
<dbReference type="EMBL" id="CP042430">
    <property type="protein sequence ID" value="QEC48478.1"/>
    <property type="molecule type" value="Genomic_DNA"/>
</dbReference>
<dbReference type="InterPro" id="IPR011004">
    <property type="entry name" value="Trimer_LpxA-like_sf"/>
</dbReference>
<dbReference type="Pfam" id="PF00483">
    <property type="entry name" value="NTP_transferase"/>
    <property type="match status" value="1"/>
</dbReference>
<proteinExistence type="inferred from homology"/>
<dbReference type="KEGG" id="bsol:FSW04_13480"/>
<evidence type="ECO:0000259" key="10">
    <source>
        <dbReference type="Pfam" id="PF00483"/>
    </source>
</evidence>
<comment type="subunit">
    <text evidence="9">Homotetramer.</text>
</comment>
<dbReference type="CDD" id="cd04651">
    <property type="entry name" value="LbH_G1P_AT_C"/>
    <property type="match status" value="1"/>
</dbReference>
<dbReference type="AlphaFoldDB" id="A0A5B8U6L3"/>
<dbReference type="InterPro" id="IPR056818">
    <property type="entry name" value="GlmU/GlgC-like_hexapep"/>
</dbReference>
<feature type="domain" description="Glucose-1-phosphate adenylyltransferase/Bifunctional protein GlmU-like C-terminal hexapeptide" evidence="11">
    <location>
        <begin position="301"/>
        <end position="404"/>
    </location>
</feature>
<dbReference type="SUPFAM" id="SSF51161">
    <property type="entry name" value="Trimeric LpxA-like enzymes"/>
    <property type="match status" value="1"/>
</dbReference>
<dbReference type="Pfam" id="PF24894">
    <property type="entry name" value="Hexapep_GlmU"/>
    <property type="match status" value="1"/>
</dbReference>
<keyword evidence="3 9" id="KW-0808">Transferase</keyword>
<comment type="similarity">
    <text evidence="1 9">Belongs to the bacterial/plant glucose-1-phosphate adenylyltransferase family.</text>
</comment>
<evidence type="ECO:0000313" key="12">
    <source>
        <dbReference type="EMBL" id="QEC48478.1"/>
    </source>
</evidence>
<feature type="site" description="Could play a key role in the communication between the regulatory and the substrate sites" evidence="9">
    <location>
        <position position="61"/>
    </location>
</feature>